<dbReference type="AlphaFoldDB" id="A0A9W4JYF4"/>
<evidence type="ECO:0000313" key="9">
    <source>
        <dbReference type="EMBL" id="CAG8421674.1"/>
    </source>
</evidence>
<keyword evidence="7" id="KW-0472">Membrane</keyword>
<evidence type="ECO:0000256" key="4">
    <source>
        <dbReference type="ARBA" id="ARBA00022801"/>
    </source>
</evidence>
<keyword evidence="5" id="KW-0119">Carbohydrate metabolism</keyword>
<comment type="caution">
    <text evidence="9">The sequence shown here is derived from an EMBL/GenBank/DDBJ whole genome shotgun (WGS) entry which is preliminary data.</text>
</comment>
<dbReference type="InterPro" id="IPR002509">
    <property type="entry name" value="NODB_dom"/>
</dbReference>
<dbReference type="PANTHER" id="PTHR46471">
    <property type="entry name" value="CHITIN DEACETYLASE"/>
    <property type="match status" value="1"/>
</dbReference>
<gene>
    <name evidence="9" type="ORF">PSALAMII_LOCUS9807</name>
</gene>
<organism evidence="9 10">
    <name type="scientific">Penicillium salamii</name>
    <dbReference type="NCBI Taxonomy" id="1612424"/>
    <lineage>
        <taxon>Eukaryota</taxon>
        <taxon>Fungi</taxon>
        <taxon>Dikarya</taxon>
        <taxon>Ascomycota</taxon>
        <taxon>Pezizomycotina</taxon>
        <taxon>Eurotiomycetes</taxon>
        <taxon>Eurotiomycetidae</taxon>
        <taxon>Eurotiales</taxon>
        <taxon>Aspergillaceae</taxon>
        <taxon>Penicillium</taxon>
    </lineage>
</organism>
<keyword evidence="7" id="KW-0812">Transmembrane</keyword>
<protein>
    <recommendedName>
        <fullName evidence="8">NodB homology domain-containing protein</fullName>
    </recommendedName>
</protein>
<keyword evidence="6" id="KW-0170">Cobalt</keyword>
<accession>A0A9W4JYF4</accession>
<evidence type="ECO:0000256" key="1">
    <source>
        <dbReference type="ARBA" id="ARBA00001941"/>
    </source>
</evidence>
<dbReference type="OrthoDB" id="10255148at2759"/>
<reference evidence="9" key="1">
    <citation type="submission" date="2021-07" db="EMBL/GenBank/DDBJ databases">
        <authorList>
            <person name="Branca A.L. A."/>
        </authorList>
    </citation>
    <scope>NUCLEOTIDE SEQUENCE</scope>
</reference>
<evidence type="ECO:0000256" key="6">
    <source>
        <dbReference type="ARBA" id="ARBA00023285"/>
    </source>
</evidence>
<keyword evidence="2" id="KW-0479">Metal-binding</keyword>
<evidence type="ECO:0000256" key="7">
    <source>
        <dbReference type="SAM" id="Phobius"/>
    </source>
</evidence>
<evidence type="ECO:0000256" key="2">
    <source>
        <dbReference type="ARBA" id="ARBA00022723"/>
    </source>
</evidence>
<evidence type="ECO:0000256" key="3">
    <source>
        <dbReference type="ARBA" id="ARBA00022729"/>
    </source>
</evidence>
<feature type="domain" description="NodB homology" evidence="8">
    <location>
        <begin position="97"/>
        <end position="281"/>
    </location>
</feature>
<dbReference type="CDD" id="cd10951">
    <property type="entry name" value="CE4_ClCDA_like"/>
    <property type="match status" value="1"/>
</dbReference>
<dbReference type="Gene3D" id="3.20.20.370">
    <property type="entry name" value="Glycoside hydrolase/deacetylase"/>
    <property type="match status" value="1"/>
</dbReference>
<dbReference type="GO" id="GO:0016810">
    <property type="term" value="F:hydrolase activity, acting on carbon-nitrogen (but not peptide) bonds"/>
    <property type="evidence" value="ECO:0007669"/>
    <property type="project" value="InterPro"/>
</dbReference>
<keyword evidence="4" id="KW-0378">Hydrolase</keyword>
<sequence length="341" mass="38219">MFFYFQCKCFHLLSIRQLRIPNTPASGPSAASFLFLQSVIIIIFTMHSLLLILLATLSLAQSSANITPPPFVPVRPKQPTNTSLPYGSVLNHCYIPGKVALTFDDGPYIYTSRVLDVLAHHGARATFFVNGRNRGHIDQFPELVKRAHEEGHQLGSHTWAHPSLPSLSKSQIRRQMTALESAFIGILGFYPTYMRAPFLAHSDDVLDVMDELGYHVIGASVDTKDYVFDDPDTNWRSFERFIDGLDAGGTVVLAHDSHRNTVEILVEYMLEEIESRGLSGKYLLILRVGYADDHVQLSRLVSVLATTGGTGLSRLFQGLFEFLRVLFEIIHEPCFCIYLSN</sequence>
<dbReference type="GO" id="GO:0046872">
    <property type="term" value="F:metal ion binding"/>
    <property type="evidence" value="ECO:0007669"/>
    <property type="project" value="UniProtKB-KW"/>
</dbReference>
<evidence type="ECO:0000313" key="10">
    <source>
        <dbReference type="Proteomes" id="UP001152592"/>
    </source>
</evidence>
<keyword evidence="3" id="KW-0732">Signal</keyword>
<dbReference type="PROSITE" id="PS51677">
    <property type="entry name" value="NODB"/>
    <property type="match status" value="1"/>
</dbReference>
<name>A0A9W4JYF4_9EURO</name>
<dbReference type="EMBL" id="CAJVPD010000282">
    <property type="protein sequence ID" value="CAG8421674.1"/>
    <property type="molecule type" value="Genomic_DNA"/>
</dbReference>
<dbReference type="Pfam" id="PF01522">
    <property type="entry name" value="Polysacc_deac_1"/>
    <property type="match status" value="1"/>
</dbReference>
<proteinExistence type="predicted"/>
<dbReference type="Proteomes" id="UP001152592">
    <property type="component" value="Unassembled WGS sequence"/>
</dbReference>
<feature type="transmembrane region" description="Helical" evidence="7">
    <location>
        <begin position="34"/>
        <end position="57"/>
    </location>
</feature>
<comment type="cofactor">
    <cofactor evidence="1">
        <name>Co(2+)</name>
        <dbReference type="ChEBI" id="CHEBI:48828"/>
    </cofactor>
</comment>
<dbReference type="PANTHER" id="PTHR46471:SF2">
    <property type="entry name" value="CHITIN DEACETYLASE-RELATED"/>
    <property type="match status" value="1"/>
</dbReference>
<evidence type="ECO:0000256" key="5">
    <source>
        <dbReference type="ARBA" id="ARBA00023277"/>
    </source>
</evidence>
<dbReference type="SUPFAM" id="SSF88713">
    <property type="entry name" value="Glycoside hydrolase/deacetylase"/>
    <property type="match status" value="1"/>
</dbReference>
<keyword evidence="7" id="KW-1133">Transmembrane helix</keyword>
<evidence type="ECO:0000259" key="8">
    <source>
        <dbReference type="PROSITE" id="PS51677"/>
    </source>
</evidence>
<dbReference type="InterPro" id="IPR011330">
    <property type="entry name" value="Glyco_hydro/deAcase_b/a-brl"/>
</dbReference>
<dbReference type="GO" id="GO:0005975">
    <property type="term" value="P:carbohydrate metabolic process"/>
    <property type="evidence" value="ECO:0007669"/>
    <property type="project" value="InterPro"/>
</dbReference>